<proteinExistence type="predicted"/>
<dbReference type="EMBL" id="JAKZBV010000001">
    <property type="protein sequence ID" value="MCH6469691.1"/>
    <property type="molecule type" value="Genomic_DNA"/>
</dbReference>
<organism evidence="3 4">
    <name type="scientific">Sinomonas terrae</name>
    <dbReference type="NCBI Taxonomy" id="2908838"/>
    <lineage>
        <taxon>Bacteria</taxon>
        <taxon>Bacillati</taxon>
        <taxon>Actinomycetota</taxon>
        <taxon>Actinomycetes</taxon>
        <taxon>Micrococcales</taxon>
        <taxon>Micrococcaceae</taxon>
        <taxon>Sinomonas</taxon>
    </lineage>
</organism>
<keyword evidence="1" id="KW-0812">Transmembrane</keyword>
<dbReference type="Proteomes" id="UP001202922">
    <property type="component" value="Unassembled WGS sequence"/>
</dbReference>
<keyword evidence="1" id="KW-0472">Membrane</keyword>
<dbReference type="InterPro" id="IPR012495">
    <property type="entry name" value="TadE-like_dom"/>
</dbReference>
<name>A0ABS9TZA5_9MICC</name>
<feature type="transmembrane region" description="Helical" evidence="1">
    <location>
        <begin position="23"/>
        <end position="46"/>
    </location>
</feature>
<protein>
    <submittedName>
        <fullName evidence="3">Pilus assembly protein</fullName>
    </submittedName>
</protein>
<keyword evidence="1" id="KW-1133">Transmembrane helix</keyword>
<dbReference type="Pfam" id="PF07811">
    <property type="entry name" value="TadE"/>
    <property type="match status" value="1"/>
</dbReference>
<accession>A0ABS9TZA5</accession>
<sequence>MLRPPSHRWDVRPIEAGSAPADFVLVGSFLTVLFLAIVQLTLVLHVRNTLADAASSGARYGALADRGLSDASGRAAELARAALGPAFGSDVTAARATTAHGTSLLEVRVRAPLPLVGFVGPPGVLEVSGHAPVP</sequence>
<evidence type="ECO:0000256" key="1">
    <source>
        <dbReference type="SAM" id="Phobius"/>
    </source>
</evidence>
<gene>
    <name evidence="3" type="ORF">L0M17_06775</name>
</gene>
<dbReference type="RefSeq" id="WP_241053108.1">
    <property type="nucleotide sequence ID" value="NZ_JAKZBV010000001.1"/>
</dbReference>
<comment type="caution">
    <text evidence="3">The sequence shown here is derived from an EMBL/GenBank/DDBJ whole genome shotgun (WGS) entry which is preliminary data.</text>
</comment>
<feature type="domain" description="TadE-like" evidence="2">
    <location>
        <begin position="17"/>
        <end position="59"/>
    </location>
</feature>
<keyword evidence="4" id="KW-1185">Reference proteome</keyword>
<reference evidence="3 4" key="1">
    <citation type="submission" date="2022-03" db="EMBL/GenBank/DDBJ databases">
        <title>Sinomonas sp. isolated from a soil.</title>
        <authorList>
            <person name="Han J."/>
            <person name="Kim D.-U."/>
        </authorList>
    </citation>
    <scope>NUCLEOTIDE SEQUENCE [LARGE SCALE GENOMIC DNA]</scope>
    <source>
        <strain evidence="3 4">5-5</strain>
    </source>
</reference>
<evidence type="ECO:0000313" key="3">
    <source>
        <dbReference type="EMBL" id="MCH6469691.1"/>
    </source>
</evidence>
<evidence type="ECO:0000313" key="4">
    <source>
        <dbReference type="Proteomes" id="UP001202922"/>
    </source>
</evidence>
<evidence type="ECO:0000259" key="2">
    <source>
        <dbReference type="Pfam" id="PF07811"/>
    </source>
</evidence>